<evidence type="ECO:0000256" key="11">
    <source>
        <dbReference type="ARBA" id="ARBA00023160"/>
    </source>
</evidence>
<evidence type="ECO:0000256" key="10">
    <source>
        <dbReference type="ARBA" id="ARBA00023098"/>
    </source>
</evidence>
<dbReference type="Pfam" id="PF17848">
    <property type="entry name" value="Zn_ribbon_ACC"/>
    <property type="match status" value="1"/>
</dbReference>
<evidence type="ECO:0000313" key="16">
    <source>
        <dbReference type="Proteomes" id="UP000215559"/>
    </source>
</evidence>
<dbReference type="PANTHER" id="PTHR42995">
    <property type="entry name" value="ACETYL-COENZYME A CARBOXYLASE CARBOXYL TRANSFERASE SUBUNIT BETA, CHLOROPLASTIC"/>
    <property type="match status" value="1"/>
</dbReference>
<dbReference type="NCBIfam" id="TIGR00515">
    <property type="entry name" value="accD"/>
    <property type="match status" value="1"/>
</dbReference>
<keyword evidence="11 13" id="KW-0275">Fatty acid biosynthesis</keyword>
<comment type="function">
    <text evidence="12 13">Component of the acetyl coenzyme A carboxylase (ACC) complex. Biotin carboxylase (BC) catalyzes the carboxylation of biotin on its carrier protein (BCCP) and then the CO(2) group is transferred by the transcarboxylase to acetyl-CoA to form malonyl-CoA.</text>
</comment>
<dbReference type="PANTHER" id="PTHR42995:SF5">
    <property type="entry name" value="ACETYL-COENZYME A CARBOXYLASE CARBOXYL TRANSFERASE SUBUNIT BETA, CHLOROPLASTIC"/>
    <property type="match status" value="1"/>
</dbReference>
<evidence type="ECO:0000256" key="9">
    <source>
        <dbReference type="ARBA" id="ARBA00022840"/>
    </source>
</evidence>
<dbReference type="GO" id="GO:0008270">
    <property type="term" value="F:zinc ion binding"/>
    <property type="evidence" value="ECO:0007669"/>
    <property type="project" value="UniProtKB-UniRule"/>
</dbReference>
<dbReference type="InterPro" id="IPR034733">
    <property type="entry name" value="AcCoA_carboxyl_beta"/>
</dbReference>
<feature type="binding site" evidence="13">
    <location>
        <position position="40"/>
    </location>
    <ligand>
        <name>Zn(2+)</name>
        <dbReference type="ChEBI" id="CHEBI:29105"/>
    </ligand>
</feature>
<feature type="binding site" evidence="13">
    <location>
        <position position="21"/>
    </location>
    <ligand>
        <name>Zn(2+)</name>
        <dbReference type="ChEBI" id="CHEBI:29105"/>
    </ligand>
</feature>
<dbReference type="InterPro" id="IPR011762">
    <property type="entry name" value="COA_CT_N"/>
</dbReference>
<evidence type="ECO:0000256" key="13">
    <source>
        <dbReference type="HAMAP-Rule" id="MF_01395"/>
    </source>
</evidence>
<proteinExistence type="inferred from homology"/>
<dbReference type="AlphaFoldDB" id="A0A235BNG0"/>
<keyword evidence="7 13" id="KW-0276">Fatty acid metabolism</keyword>
<evidence type="ECO:0000256" key="12">
    <source>
        <dbReference type="ARBA" id="ARBA00025280"/>
    </source>
</evidence>
<keyword evidence="9 13" id="KW-0067">ATP-binding</keyword>
<dbReference type="UniPathway" id="UPA00655">
    <property type="reaction ID" value="UER00711"/>
</dbReference>
<comment type="catalytic activity">
    <reaction evidence="13">
        <text>N(6)-carboxybiotinyl-L-lysyl-[protein] + acetyl-CoA = N(6)-biotinyl-L-lysyl-[protein] + malonyl-CoA</text>
        <dbReference type="Rhea" id="RHEA:54728"/>
        <dbReference type="Rhea" id="RHEA-COMP:10505"/>
        <dbReference type="Rhea" id="RHEA-COMP:10506"/>
        <dbReference type="ChEBI" id="CHEBI:57288"/>
        <dbReference type="ChEBI" id="CHEBI:57384"/>
        <dbReference type="ChEBI" id="CHEBI:83144"/>
        <dbReference type="ChEBI" id="CHEBI:83145"/>
        <dbReference type="EC" id="2.1.3.15"/>
    </reaction>
</comment>
<feature type="zinc finger region" description="C4-type" evidence="13">
    <location>
        <begin position="18"/>
        <end position="40"/>
    </location>
</feature>
<name>A0A235BNG0_UNCW3</name>
<dbReference type="GO" id="GO:0003989">
    <property type="term" value="F:acetyl-CoA carboxylase activity"/>
    <property type="evidence" value="ECO:0007669"/>
    <property type="project" value="InterPro"/>
</dbReference>
<accession>A0A235BNG0</accession>
<evidence type="ECO:0000256" key="2">
    <source>
        <dbReference type="ARBA" id="ARBA00022516"/>
    </source>
</evidence>
<evidence type="ECO:0000256" key="1">
    <source>
        <dbReference type="ARBA" id="ARBA00004496"/>
    </source>
</evidence>
<dbReference type="Gene3D" id="3.90.226.10">
    <property type="entry name" value="2-enoyl-CoA Hydratase, Chain A, domain 1"/>
    <property type="match status" value="1"/>
</dbReference>
<gene>
    <name evidence="13" type="primary">accD</name>
    <name evidence="15" type="ORF">CH330_10050</name>
</gene>
<evidence type="ECO:0000256" key="7">
    <source>
        <dbReference type="ARBA" id="ARBA00022832"/>
    </source>
</evidence>
<dbReference type="Pfam" id="PF01039">
    <property type="entry name" value="Carboxyl_trans"/>
    <property type="match status" value="1"/>
</dbReference>
<feature type="binding site" evidence="13">
    <location>
        <position position="37"/>
    </location>
    <ligand>
        <name>Zn(2+)</name>
        <dbReference type="ChEBI" id="CHEBI:29105"/>
    </ligand>
</feature>
<comment type="subunit">
    <text evidence="13">Acetyl-CoA carboxylase is a heterohexamer composed of biotin carboxyl carrier protein (AccB), biotin carboxylase (AccC) and two subunits each of ACCase subunit alpha (AccA) and ACCase subunit beta (AccD).</text>
</comment>
<keyword evidence="10 13" id="KW-0443">Lipid metabolism</keyword>
<protein>
    <recommendedName>
        <fullName evidence="13">Acetyl-coenzyme A carboxylase carboxyl transferase subunit beta</fullName>
        <shortName evidence="13">ACCase subunit beta</shortName>
        <shortName evidence="13">Acetyl-CoA carboxylase carboxyltransferase subunit beta</shortName>
        <ecNumber evidence="13">2.1.3.15</ecNumber>
    </recommendedName>
</protein>
<dbReference type="EC" id="2.1.3.15" evidence="13"/>
<dbReference type="Proteomes" id="UP000215559">
    <property type="component" value="Unassembled WGS sequence"/>
</dbReference>
<keyword evidence="13" id="KW-0963">Cytoplasm</keyword>
<evidence type="ECO:0000313" key="15">
    <source>
        <dbReference type="EMBL" id="OYD13801.1"/>
    </source>
</evidence>
<organism evidence="15 16">
    <name type="scientific">candidate division WOR-3 bacterium JGI_Cruoil_03_51_56</name>
    <dbReference type="NCBI Taxonomy" id="1973747"/>
    <lineage>
        <taxon>Bacteria</taxon>
        <taxon>Bacteria division WOR-3</taxon>
    </lineage>
</organism>
<dbReference type="GO" id="GO:0009317">
    <property type="term" value="C:acetyl-CoA carboxylase complex"/>
    <property type="evidence" value="ECO:0007669"/>
    <property type="project" value="InterPro"/>
</dbReference>
<sequence length="275" mass="30552">MPRSMTQSQTPDGMWLRCDGCGEILYRKALERNFFICMRCGHHFRIFPEQYIKIILDNGLKELDSDLAPSDPLEFPQYREKLAKARSKTGKPDAFSYGKGKISGRPVVFGVMDFRFIGGSMGSVVGEKIARSIRLARNKRLPLIIVSTSGGARMHEGMFSLMQMAKTAAELGLLRQAHIPYISIPVDPCTGGVMASFASLGDIIISEPGALLGFAGPRVIENTIGEKLPKGFQRAEFLLKHGFLDMVVSRRDLKETLTRILSILWPQKQDESGTL</sequence>
<keyword evidence="8 13" id="KW-0862">Zinc</keyword>
<dbReference type="InterPro" id="IPR029045">
    <property type="entry name" value="ClpP/crotonase-like_dom_sf"/>
</dbReference>
<evidence type="ECO:0000256" key="3">
    <source>
        <dbReference type="ARBA" id="ARBA00022679"/>
    </source>
</evidence>
<feature type="binding site" evidence="13">
    <location>
        <position position="18"/>
    </location>
    <ligand>
        <name>Zn(2+)</name>
        <dbReference type="ChEBI" id="CHEBI:29105"/>
    </ligand>
</feature>
<comment type="cofactor">
    <cofactor evidence="13">
        <name>Zn(2+)</name>
        <dbReference type="ChEBI" id="CHEBI:29105"/>
    </cofactor>
    <text evidence="13">Binds 1 zinc ion per subunit.</text>
</comment>
<keyword evidence="5 13" id="KW-0547">Nucleotide-binding</keyword>
<comment type="subcellular location">
    <subcellularLocation>
        <location evidence="1 13">Cytoplasm</location>
    </subcellularLocation>
</comment>
<evidence type="ECO:0000256" key="5">
    <source>
        <dbReference type="ARBA" id="ARBA00022741"/>
    </source>
</evidence>
<evidence type="ECO:0000256" key="4">
    <source>
        <dbReference type="ARBA" id="ARBA00022723"/>
    </source>
</evidence>
<comment type="caution">
    <text evidence="15">The sequence shown here is derived from an EMBL/GenBank/DDBJ whole genome shotgun (WGS) entry which is preliminary data.</text>
</comment>
<evidence type="ECO:0000256" key="8">
    <source>
        <dbReference type="ARBA" id="ARBA00022833"/>
    </source>
</evidence>
<keyword evidence="3 13" id="KW-0808">Transferase</keyword>
<dbReference type="InterPro" id="IPR041010">
    <property type="entry name" value="Znf-ACC"/>
</dbReference>
<dbReference type="GO" id="GO:2001295">
    <property type="term" value="P:malonyl-CoA biosynthetic process"/>
    <property type="evidence" value="ECO:0007669"/>
    <property type="project" value="UniProtKB-UniRule"/>
</dbReference>
<dbReference type="PRINTS" id="PR01070">
    <property type="entry name" value="ACCCTRFRASEB"/>
</dbReference>
<keyword evidence="4 13" id="KW-0479">Metal-binding</keyword>
<dbReference type="GO" id="GO:0016743">
    <property type="term" value="F:carboxyl- or carbamoyltransferase activity"/>
    <property type="evidence" value="ECO:0007669"/>
    <property type="project" value="UniProtKB-UniRule"/>
</dbReference>
<keyword evidence="2 13" id="KW-0444">Lipid biosynthesis</keyword>
<dbReference type="GO" id="GO:0006633">
    <property type="term" value="P:fatty acid biosynthetic process"/>
    <property type="evidence" value="ECO:0007669"/>
    <property type="project" value="UniProtKB-KW"/>
</dbReference>
<dbReference type="PROSITE" id="PS50980">
    <property type="entry name" value="COA_CT_NTER"/>
    <property type="match status" value="1"/>
</dbReference>
<dbReference type="HAMAP" id="MF_01395">
    <property type="entry name" value="AcetylCoA_CT_beta"/>
    <property type="match status" value="1"/>
</dbReference>
<dbReference type="SUPFAM" id="SSF52096">
    <property type="entry name" value="ClpP/crotonase"/>
    <property type="match status" value="1"/>
</dbReference>
<evidence type="ECO:0000256" key="6">
    <source>
        <dbReference type="ARBA" id="ARBA00022771"/>
    </source>
</evidence>
<keyword evidence="6 13" id="KW-0863">Zinc-finger</keyword>
<reference evidence="15 16" key="1">
    <citation type="submission" date="2017-07" db="EMBL/GenBank/DDBJ databases">
        <title>Recovery of genomes from metagenomes via a dereplication, aggregation, and scoring strategy.</title>
        <authorList>
            <person name="Sieber C.M."/>
            <person name="Probst A.J."/>
            <person name="Sharrar A."/>
            <person name="Thomas B.C."/>
            <person name="Hess M."/>
            <person name="Tringe S.G."/>
            <person name="Banfield J.F."/>
        </authorList>
    </citation>
    <scope>NUCLEOTIDE SEQUENCE [LARGE SCALE GENOMIC DNA]</scope>
    <source>
        <strain evidence="15">JGI_Cruoil_03_51_56</strain>
    </source>
</reference>
<dbReference type="EMBL" id="NOZP01000189">
    <property type="protein sequence ID" value="OYD13801.1"/>
    <property type="molecule type" value="Genomic_DNA"/>
</dbReference>
<feature type="domain" description="CoA carboxyltransferase N-terminal" evidence="14">
    <location>
        <begin position="14"/>
        <end position="275"/>
    </location>
</feature>
<comment type="similarity">
    <text evidence="13">Belongs to the AccD/PCCB family.</text>
</comment>
<dbReference type="GO" id="GO:0005524">
    <property type="term" value="F:ATP binding"/>
    <property type="evidence" value="ECO:0007669"/>
    <property type="project" value="UniProtKB-KW"/>
</dbReference>
<dbReference type="InterPro" id="IPR000438">
    <property type="entry name" value="Acetyl_CoA_COase_Trfase_b_su"/>
</dbReference>
<comment type="pathway">
    <text evidence="13">Lipid metabolism; malonyl-CoA biosynthesis; malonyl-CoA from acetyl-CoA: step 1/1.</text>
</comment>
<evidence type="ECO:0000259" key="14">
    <source>
        <dbReference type="PROSITE" id="PS50980"/>
    </source>
</evidence>